<dbReference type="Proteomes" id="UP000325161">
    <property type="component" value="Chromosome"/>
</dbReference>
<keyword evidence="4" id="KW-0804">Transcription</keyword>
<dbReference type="InterPro" id="IPR005119">
    <property type="entry name" value="LysR_subst-bd"/>
</dbReference>
<dbReference type="Gene3D" id="3.40.190.290">
    <property type="match status" value="1"/>
</dbReference>
<reference evidence="6 7" key="1">
    <citation type="submission" date="2019-08" db="EMBL/GenBank/DDBJ databases">
        <title>Amphibian skin-associated Pigmentiphaga: genome sequence and occurrence across geography and hosts.</title>
        <authorList>
            <person name="Bletz M.C."/>
            <person name="Bunk B."/>
            <person name="Sproeer C."/>
            <person name="Biwer P."/>
            <person name="Reiter S."/>
            <person name="Rabemananjara F.C.E."/>
            <person name="Schulz S."/>
            <person name="Overmann J."/>
            <person name="Vences M."/>
        </authorList>
    </citation>
    <scope>NUCLEOTIDE SEQUENCE [LARGE SCALE GENOMIC DNA]</scope>
    <source>
        <strain evidence="6 7">Mada1488</strain>
    </source>
</reference>
<dbReference type="EMBL" id="CP043046">
    <property type="protein sequence ID" value="QEI06998.1"/>
    <property type="molecule type" value="Genomic_DNA"/>
</dbReference>
<dbReference type="SUPFAM" id="SSF46785">
    <property type="entry name" value="Winged helix' DNA-binding domain"/>
    <property type="match status" value="1"/>
</dbReference>
<dbReference type="InterPro" id="IPR036388">
    <property type="entry name" value="WH-like_DNA-bd_sf"/>
</dbReference>
<sequence length="306" mass="33481">MRFDLTDLKLILHIAEAGTITSGASRSHMSLASASARVRAMEDMLGMPLMTRAKQGVQLTAPGHTLLHHARTVLSQMERMRDDLGEYGRGLKGHVRILCNTAALSEHVPAAIEGFLAAHPRISIEFEERSSQDIVDAVRMRTCDLGIVADSVDLSGLQTLPFRPDRLTLVVPRSHVLAGRRSVALAELIDFDFVGLVEGSALQAHLAAHARRDGRQFHYRVRLRNFDALCRMVELGIGIGIVPEAAAIRCAKTMKIRRIALSDPWAARKLVVCMRQLDELPAYVGELVAQLVAGSQVPPSKLGARP</sequence>
<dbReference type="SUPFAM" id="SSF53850">
    <property type="entry name" value="Periplasmic binding protein-like II"/>
    <property type="match status" value="1"/>
</dbReference>
<dbReference type="Gene3D" id="1.10.10.10">
    <property type="entry name" value="Winged helix-like DNA-binding domain superfamily/Winged helix DNA-binding domain"/>
    <property type="match status" value="1"/>
</dbReference>
<name>A0A5C0AXC4_9BURK</name>
<keyword evidence="3" id="KW-0238">DNA-binding</keyword>
<gene>
    <name evidence="6" type="ORF">FXN63_14995</name>
</gene>
<dbReference type="GO" id="GO:0005829">
    <property type="term" value="C:cytosol"/>
    <property type="evidence" value="ECO:0007669"/>
    <property type="project" value="TreeGrafter"/>
</dbReference>
<dbReference type="PANTHER" id="PTHR30419:SF2">
    <property type="entry name" value="LYSR FAMILY TRANSCRIPTIONAL REGULATOR"/>
    <property type="match status" value="1"/>
</dbReference>
<dbReference type="AlphaFoldDB" id="A0A5C0AXC4"/>
<proteinExistence type="inferred from homology"/>
<accession>A0A5C0AXC4</accession>
<evidence type="ECO:0000313" key="7">
    <source>
        <dbReference type="Proteomes" id="UP000325161"/>
    </source>
</evidence>
<feature type="domain" description="HTH lysR-type" evidence="5">
    <location>
        <begin position="3"/>
        <end position="60"/>
    </location>
</feature>
<dbReference type="PANTHER" id="PTHR30419">
    <property type="entry name" value="HTH-TYPE TRANSCRIPTIONAL REGULATOR YBHD"/>
    <property type="match status" value="1"/>
</dbReference>
<dbReference type="InterPro" id="IPR050950">
    <property type="entry name" value="HTH-type_LysR_regulators"/>
</dbReference>
<evidence type="ECO:0000256" key="2">
    <source>
        <dbReference type="ARBA" id="ARBA00023015"/>
    </source>
</evidence>
<dbReference type="GO" id="GO:0003677">
    <property type="term" value="F:DNA binding"/>
    <property type="evidence" value="ECO:0007669"/>
    <property type="project" value="UniProtKB-KW"/>
</dbReference>
<dbReference type="OrthoDB" id="9785974at2"/>
<dbReference type="RefSeq" id="WP_148816045.1">
    <property type="nucleotide sequence ID" value="NZ_CP043046.1"/>
</dbReference>
<dbReference type="GO" id="GO:0003700">
    <property type="term" value="F:DNA-binding transcription factor activity"/>
    <property type="evidence" value="ECO:0007669"/>
    <property type="project" value="InterPro"/>
</dbReference>
<dbReference type="KEGG" id="pacr:FXN63_14995"/>
<dbReference type="InterPro" id="IPR000847">
    <property type="entry name" value="LysR_HTH_N"/>
</dbReference>
<dbReference type="Pfam" id="PF00126">
    <property type="entry name" value="HTH_1"/>
    <property type="match status" value="1"/>
</dbReference>
<dbReference type="CDD" id="cd08421">
    <property type="entry name" value="PBP2_LTTR_like_1"/>
    <property type="match status" value="1"/>
</dbReference>
<keyword evidence="7" id="KW-1185">Reference proteome</keyword>
<organism evidence="6 7">
    <name type="scientific">Pigmentiphaga aceris</name>
    <dbReference type="NCBI Taxonomy" id="1940612"/>
    <lineage>
        <taxon>Bacteria</taxon>
        <taxon>Pseudomonadati</taxon>
        <taxon>Pseudomonadota</taxon>
        <taxon>Betaproteobacteria</taxon>
        <taxon>Burkholderiales</taxon>
        <taxon>Alcaligenaceae</taxon>
        <taxon>Pigmentiphaga</taxon>
    </lineage>
</organism>
<comment type="similarity">
    <text evidence="1">Belongs to the LysR transcriptional regulatory family.</text>
</comment>
<evidence type="ECO:0000259" key="5">
    <source>
        <dbReference type="PROSITE" id="PS50931"/>
    </source>
</evidence>
<evidence type="ECO:0000256" key="1">
    <source>
        <dbReference type="ARBA" id="ARBA00009437"/>
    </source>
</evidence>
<evidence type="ECO:0000313" key="6">
    <source>
        <dbReference type="EMBL" id="QEI06998.1"/>
    </source>
</evidence>
<dbReference type="PROSITE" id="PS50931">
    <property type="entry name" value="HTH_LYSR"/>
    <property type="match status" value="1"/>
</dbReference>
<dbReference type="InterPro" id="IPR036390">
    <property type="entry name" value="WH_DNA-bd_sf"/>
</dbReference>
<evidence type="ECO:0000256" key="3">
    <source>
        <dbReference type="ARBA" id="ARBA00023125"/>
    </source>
</evidence>
<evidence type="ECO:0000256" key="4">
    <source>
        <dbReference type="ARBA" id="ARBA00023163"/>
    </source>
</evidence>
<keyword evidence="2" id="KW-0805">Transcription regulation</keyword>
<dbReference type="Pfam" id="PF03466">
    <property type="entry name" value="LysR_substrate"/>
    <property type="match status" value="1"/>
</dbReference>
<protein>
    <submittedName>
        <fullName evidence="6">LysR family transcriptional regulator</fullName>
    </submittedName>
</protein>